<dbReference type="SMART" id="SM00267">
    <property type="entry name" value="GGDEF"/>
    <property type="match status" value="1"/>
</dbReference>
<dbReference type="PATRIC" id="fig|1306953.7.peg.1040"/>
<dbReference type="InterPro" id="IPR050469">
    <property type="entry name" value="Diguanylate_Cyclase"/>
</dbReference>
<keyword evidence="3" id="KW-0175">Coiled coil</keyword>
<gene>
    <name evidence="5" type="ORF">J121_1013</name>
</gene>
<dbReference type="STRING" id="1306953.J121_1013"/>
<dbReference type="NCBIfam" id="TIGR00254">
    <property type="entry name" value="GGDEF"/>
    <property type="match status" value="1"/>
</dbReference>
<feature type="coiled-coil region" evidence="3">
    <location>
        <begin position="144"/>
        <end position="174"/>
    </location>
</feature>
<evidence type="ECO:0000259" key="4">
    <source>
        <dbReference type="PROSITE" id="PS50887"/>
    </source>
</evidence>
<dbReference type="CDD" id="cd01949">
    <property type="entry name" value="GGDEF"/>
    <property type="match status" value="1"/>
</dbReference>
<dbReference type="PANTHER" id="PTHR45138:SF9">
    <property type="entry name" value="DIGUANYLATE CYCLASE DGCM-RELATED"/>
    <property type="match status" value="1"/>
</dbReference>
<dbReference type="PANTHER" id="PTHR45138">
    <property type="entry name" value="REGULATORY COMPONENTS OF SENSORY TRANSDUCTION SYSTEM"/>
    <property type="match status" value="1"/>
</dbReference>
<dbReference type="InterPro" id="IPR000160">
    <property type="entry name" value="GGDEF_dom"/>
</dbReference>
<feature type="domain" description="GGDEF" evidence="4">
    <location>
        <begin position="194"/>
        <end position="327"/>
    </location>
</feature>
<dbReference type="Proteomes" id="UP000037446">
    <property type="component" value="Unassembled WGS sequence"/>
</dbReference>
<dbReference type="InterPro" id="IPR029787">
    <property type="entry name" value="Nucleotide_cyclase"/>
</dbReference>
<comment type="catalytic activity">
    <reaction evidence="2">
        <text>2 GTP = 3',3'-c-di-GMP + 2 diphosphate</text>
        <dbReference type="Rhea" id="RHEA:24898"/>
        <dbReference type="ChEBI" id="CHEBI:33019"/>
        <dbReference type="ChEBI" id="CHEBI:37565"/>
        <dbReference type="ChEBI" id="CHEBI:58805"/>
        <dbReference type="EC" id="2.7.7.65"/>
    </reaction>
</comment>
<name>A0A0L1KGD7_9SPHN</name>
<dbReference type="Pfam" id="PF00990">
    <property type="entry name" value="GGDEF"/>
    <property type="match status" value="1"/>
</dbReference>
<sequence length="327" mass="34768">MAMSTTKLDDGAKTLAFLASHRLAATPQNYTLAYIALNDPGSPIGRAVAQIISDGYRIKQDEADDILEAHSTTTFFGAYDSKNGELSAHLRHQSLKLSELASSAADATGTFARELSEEAQADPAGSGDTSSIVARMIEHSLHAQSQLTAAMDEVRALREELEAARNDAQRDELTGLANRRAIDAHLAELAEKGDARVIALVDIDNFKSVNDRYGHGVGDRVIKLVASTLEDACAPQFVGRWGGEEFIVVMPSSDLAAVVKRLNQARATLADTEFKLRETDEPMGLISFSGGVALAVGAGDANAAALRQADKALYRAKAAGRNCILSA</sequence>
<organism evidence="5 6">
    <name type="scientific">Qipengyuania citrea LAMA 915</name>
    <dbReference type="NCBI Taxonomy" id="1306953"/>
    <lineage>
        <taxon>Bacteria</taxon>
        <taxon>Pseudomonadati</taxon>
        <taxon>Pseudomonadota</taxon>
        <taxon>Alphaproteobacteria</taxon>
        <taxon>Sphingomonadales</taxon>
        <taxon>Erythrobacteraceae</taxon>
        <taxon>Qipengyuania</taxon>
    </lineage>
</organism>
<comment type="caution">
    <text evidence="5">The sequence shown here is derived from an EMBL/GenBank/DDBJ whole genome shotgun (WGS) entry which is preliminary data.</text>
</comment>
<evidence type="ECO:0000313" key="5">
    <source>
        <dbReference type="EMBL" id="KNH03048.1"/>
    </source>
</evidence>
<dbReference type="AlphaFoldDB" id="A0A0L1KGD7"/>
<proteinExistence type="predicted"/>
<dbReference type="PROSITE" id="PS50887">
    <property type="entry name" value="GGDEF"/>
    <property type="match status" value="1"/>
</dbReference>
<accession>A0A0L1KGD7</accession>
<evidence type="ECO:0000256" key="1">
    <source>
        <dbReference type="ARBA" id="ARBA00012528"/>
    </source>
</evidence>
<dbReference type="EMBL" id="JYNE01000018">
    <property type="protein sequence ID" value="KNH03048.1"/>
    <property type="molecule type" value="Genomic_DNA"/>
</dbReference>
<dbReference type="EC" id="2.7.7.65" evidence="1"/>
<dbReference type="GO" id="GO:0052621">
    <property type="term" value="F:diguanylate cyclase activity"/>
    <property type="evidence" value="ECO:0007669"/>
    <property type="project" value="UniProtKB-EC"/>
</dbReference>
<evidence type="ECO:0000256" key="2">
    <source>
        <dbReference type="ARBA" id="ARBA00034247"/>
    </source>
</evidence>
<evidence type="ECO:0000313" key="6">
    <source>
        <dbReference type="Proteomes" id="UP000037446"/>
    </source>
</evidence>
<reference evidence="5" key="1">
    <citation type="submission" date="2015-02" db="EMBL/GenBank/DDBJ databases">
        <authorList>
            <person name="Chooi Y.-H."/>
        </authorList>
    </citation>
    <scope>NUCLEOTIDE SEQUENCE [LARGE SCALE GENOMIC DNA]</scope>
    <source>
        <strain evidence="5">LAMA 915</strain>
    </source>
</reference>
<dbReference type="SUPFAM" id="SSF55073">
    <property type="entry name" value="Nucleotide cyclase"/>
    <property type="match status" value="1"/>
</dbReference>
<dbReference type="Gene3D" id="3.30.70.270">
    <property type="match status" value="1"/>
</dbReference>
<evidence type="ECO:0000256" key="3">
    <source>
        <dbReference type="SAM" id="Coils"/>
    </source>
</evidence>
<protein>
    <recommendedName>
        <fullName evidence="1">diguanylate cyclase</fullName>
        <ecNumber evidence="1">2.7.7.65</ecNumber>
    </recommendedName>
</protein>
<dbReference type="InterPro" id="IPR043128">
    <property type="entry name" value="Rev_trsase/Diguanyl_cyclase"/>
</dbReference>